<feature type="region of interest" description="Disordered" evidence="5">
    <location>
        <begin position="1"/>
        <end position="68"/>
    </location>
</feature>
<feature type="domain" description="T-box" evidence="6">
    <location>
        <begin position="79"/>
        <end position="311"/>
    </location>
</feature>
<dbReference type="GO" id="GO:0005634">
    <property type="term" value="C:nucleus"/>
    <property type="evidence" value="ECO:0007669"/>
    <property type="project" value="InterPro"/>
</dbReference>
<dbReference type="Pfam" id="PF00907">
    <property type="entry name" value="T-box"/>
    <property type="match status" value="1"/>
</dbReference>
<keyword evidence="1" id="KW-0805">Transcription regulation</keyword>
<keyword evidence="3" id="KW-0804">Transcription</keyword>
<keyword evidence="8" id="KW-1185">Reference proteome</keyword>
<evidence type="ECO:0000256" key="5">
    <source>
        <dbReference type="SAM" id="MobiDB-lite"/>
    </source>
</evidence>
<dbReference type="GO" id="GO:0000785">
    <property type="term" value="C:chromatin"/>
    <property type="evidence" value="ECO:0007669"/>
    <property type="project" value="TreeGrafter"/>
</dbReference>
<keyword evidence="2" id="KW-0238">DNA-binding</keyword>
<evidence type="ECO:0000313" key="7">
    <source>
        <dbReference type="EMBL" id="KAG0278120.1"/>
    </source>
</evidence>
<dbReference type="Gene3D" id="2.60.40.820">
    <property type="entry name" value="Transcription factor, T-box"/>
    <property type="match status" value="1"/>
</dbReference>
<feature type="compositionally biased region" description="Basic and acidic residues" evidence="5">
    <location>
        <begin position="8"/>
        <end position="20"/>
    </location>
</feature>
<feature type="region of interest" description="Disordered" evidence="5">
    <location>
        <begin position="327"/>
        <end position="373"/>
    </location>
</feature>
<dbReference type="GO" id="GO:0000981">
    <property type="term" value="F:DNA-binding transcription factor activity, RNA polymerase II-specific"/>
    <property type="evidence" value="ECO:0007669"/>
    <property type="project" value="TreeGrafter"/>
</dbReference>
<evidence type="ECO:0000256" key="3">
    <source>
        <dbReference type="ARBA" id="ARBA00023163"/>
    </source>
</evidence>
<evidence type="ECO:0000256" key="1">
    <source>
        <dbReference type="ARBA" id="ARBA00023015"/>
    </source>
</evidence>
<dbReference type="SUPFAM" id="SSF49417">
    <property type="entry name" value="p53-like transcription factors"/>
    <property type="match status" value="1"/>
</dbReference>
<dbReference type="PANTHER" id="PTHR11267:SF204">
    <property type="entry name" value="SPADETAIL"/>
    <property type="match status" value="1"/>
</dbReference>
<dbReference type="SMART" id="SM00425">
    <property type="entry name" value="TBOX"/>
    <property type="match status" value="1"/>
</dbReference>
<feature type="compositionally biased region" description="Polar residues" evidence="5">
    <location>
        <begin position="55"/>
        <end position="68"/>
    </location>
</feature>
<dbReference type="GO" id="GO:0045893">
    <property type="term" value="P:positive regulation of DNA-templated transcription"/>
    <property type="evidence" value="ECO:0007669"/>
    <property type="project" value="InterPro"/>
</dbReference>
<dbReference type="InterPro" id="IPR046360">
    <property type="entry name" value="T-box_DNA-bd"/>
</dbReference>
<organism evidence="7 8">
    <name type="scientific">Linnemannia exigua</name>
    <dbReference type="NCBI Taxonomy" id="604196"/>
    <lineage>
        <taxon>Eukaryota</taxon>
        <taxon>Fungi</taxon>
        <taxon>Fungi incertae sedis</taxon>
        <taxon>Mucoromycota</taxon>
        <taxon>Mortierellomycotina</taxon>
        <taxon>Mortierellomycetes</taxon>
        <taxon>Mortierellales</taxon>
        <taxon>Mortierellaceae</taxon>
        <taxon>Linnemannia</taxon>
    </lineage>
</organism>
<evidence type="ECO:0000256" key="4">
    <source>
        <dbReference type="ARBA" id="ARBA00023242"/>
    </source>
</evidence>
<dbReference type="Proteomes" id="UP001194580">
    <property type="component" value="Unassembled WGS sequence"/>
</dbReference>
<dbReference type="GO" id="GO:0000978">
    <property type="term" value="F:RNA polymerase II cis-regulatory region sequence-specific DNA binding"/>
    <property type="evidence" value="ECO:0007669"/>
    <property type="project" value="InterPro"/>
</dbReference>
<feature type="region of interest" description="Disordered" evidence="5">
    <location>
        <begin position="201"/>
        <end position="240"/>
    </location>
</feature>
<evidence type="ECO:0000259" key="6">
    <source>
        <dbReference type="PROSITE" id="PS50252"/>
    </source>
</evidence>
<proteinExistence type="predicted"/>
<dbReference type="PANTHER" id="PTHR11267">
    <property type="entry name" value="T-BOX PROTEIN-RELATED"/>
    <property type="match status" value="1"/>
</dbReference>
<dbReference type="GO" id="GO:0001708">
    <property type="term" value="P:cell fate specification"/>
    <property type="evidence" value="ECO:0007669"/>
    <property type="project" value="TreeGrafter"/>
</dbReference>
<dbReference type="InterPro" id="IPR008967">
    <property type="entry name" value="p53-like_TF_DNA-bd_sf"/>
</dbReference>
<name>A0AAD4DHN5_9FUNG</name>
<dbReference type="PROSITE" id="PS50252">
    <property type="entry name" value="TBOX_3"/>
    <property type="match status" value="1"/>
</dbReference>
<dbReference type="InterPro" id="IPR001699">
    <property type="entry name" value="TF_T-box"/>
</dbReference>
<protein>
    <recommendedName>
        <fullName evidence="6">T-box domain-containing protein</fullName>
    </recommendedName>
</protein>
<evidence type="ECO:0000313" key="8">
    <source>
        <dbReference type="Proteomes" id="UP001194580"/>
    </source>
</evidence>
<keyword evidence="4" id="KW-0539">Nucleus</keyword>
<reference evidence="7" key="1">
    <citation type="journal article" date="2020" name="Fungal Divers.">
        <title>Resolving the Mortierellaceae phylogeny through synthesis of multi-gene phylogenetics and phylogenomics.</title>
        <authorList>
            <person name="Vandepol N."/>
            <person name="Liber J."/>
            <person name="Desiro A."/>
            <person name="Na H."/>
            <person name="Kennedy M."/>
            <person name="Barry K."/>
            <person name="Grigoriev I.V."/>
            <person name="Miller A.N."/>
            <person name="O'Donnell K."/>
            <person name="Stajich J.E."/>
            <person name="Bonito G."/>
        </authorList>
    </citation>
    <scope>NUCLEOTIDE SEQUENCE</scope>
    <source>
        <strain evidence="7">NRRL 28262</strain>
    </source>
</reference>
<dbReference type="EMBL" id="JAAAIL010000219">
    <property type="protein sequence ID" value="KAG0278120.1"/>
    <property type="molecule type" value="Genomic_DNA"/>
</dbReference>
<accession>A0AAD4DHN5</accession>
<sequence>MSTRQKYIHKETESTSRKPQGDPQPNYRLSKVGYQPTESVLSSSPFKNPLPRHPPTSTKQLCSSSSNGPYNGTPPVLLLLEADLWKKFHDEHNEMIVTKSGRCLFPTLKFEAINLDPDAYYSVQLDFEMVSPNRFRFSDGSWKPAMPQKHAGIGLQDSAGPIGANPAAAGEYYTHPDRFQLGSHWMANSISFTKAKLSNKVEPQRSIAKRAGKSKADSGNMPSGDDSDVPQGSTDLEGANRIDTNIFHMTSFHKYRPRLRFIQRDKCSDTILESTTHHFERAEFIAVTHYQNDNVNDLKKAHNPHAKGFSEMTMKVSPPVEIPVARHQQEQKYPAPESQPSITTHFPRPGKRLRTSGQSDGIGSDDETDVDDHGLDSGDTVILVVADVGTRSAHWNGRSKKRARLEAMSAVSIPSSTARVPLQDKVSTITPPLTLTWYQKFLWDLKTTKVAQDILPIAPVTGSAVPSDVDKSGLPFSFQLETVDSVATGAAHSTQIPHFMITSPALNPCGFGSHGGKSASSAGVGTRNGGVQRDSRMMLTTILESKPSVSTSSIPSATLSSGQRFSHQARLDRVHHENRLLRAYIRDRYGLEAEAEADAAMVLEQLHH</sequence>
<comment type="caution">
    <text evidence="7">The sequence shown here is derived from an EMBL/GenBank/DDBJ whole genome shotgun (WGS) entry which is preliminary data.</text>
</comment>
<dbReference type="InterPro" id="IPR036960">
    <property type="entry name" value="T-box_sf"/>
</dbReference>
<dbReference type="AlphaFoldDB" id="A0AAD4DHN5"/>
<evidence type="ECO:0000256" key="2">
    <source>
        <dbReference type="ARBA" id="ARBA00023125"/>
    </source>
</evidence>
<gene>
    <name evidence="7" type="ORF">BGZ95_004658</name>
</gene>
<feature type="compositionally biased region" description="Polar residues" evidence="5">
    <location>
        <begin position="36"/>
        <end position="46"/>
    </location>
</feature>